<dbReference type="GO" id="GO:0003677">
    <property type="term" value="F:DNA binding"/>
    <property type="evidence" value="ECO:0007669"/>
    <property type="project" value="UniProtKB-KW"/>
</dbReference>
<dbReference type="Proteomes" id="UP000283325">
    <property type="component" value="Unassembled WGS sequence"/>
</dbReference>
<evidence type="ECO:0000313" key="1">
    <source>
        <dbReference type="EMBL" id="RHL89257.1"/>
    </source>
</evidence>
<proteinExistence type="predicted"/>
<dbReference type="Pfam" id="PF04237">
    <property type="entry name" value="YjbR"/>
    <property type="match status" value="1"/>
</dbReference>
<dbReference type="PANTHER" id="PTHR35145:SF1">
    <property type="entry name" value="CYTOPLASMIC PROTEIN"/>
    <property type="match status" value="1"/>
</dbReference>
<dbReference type="AlphaFoldDB" id="A0A415N2M2"/>
<name>A0A415N2M2_9FIRM</name>
<dbReference type="InterPro" id="IPR038056">
    <property type="entry name" value="YjbR-like_sf"/>
</dbReference>
<sequence length="123" mass="14370">MEYLKREEIFEYVKKQYGTVPEYLWNSSPESAILRHKNGKWYAAILRVEKSKLGLKEEGTVDIINVKCEPDMVGLLTQTYGFLPGYHMNKKYWITMLLDGSVSEAKILDFLDMSYDLIDGKKY</sequence>
<organism evidence="1 2">
    <name type="scientific">Dorea formicigenerans</name>
    <dbReference type="NCBI Taxonomy" id="39486"/>
    <lineage>
        <taxon>Bacteria</taxon>
        <taxon>Bacillati</taxon>
        <taxon>Bacillota</taxon>
        <taxon>Clostridia</taxon>
        <taxon>Lachnospirales</taxon>
        <taxon>Lachnospiraceae</taxon>
        <taxon>Dorea</taxon>
    </lineage>
</organism>
<dbReference type="Gene3D" id="3.90.1150.30">
    <property type="match status" value="1"/>
</dbReference>
<comment type="caution">
    <text evidence="1">The sequence shown here is derived from an EMBL/GenBank/DDBJ whole genome shotgun (WGS) entry which is preliminary data.</text>
</comment>
<dbReference type="PANTHER" id="PTHR35145">
    <property type="entry name" value="CYTOPLASMIC PROTEIN-RELATED"/>
    <property type="match status" value="1"/>
</dbReference>
<gene>
    <name evidence="1" type="ORF">DWZ98_05100</name>
</gene>
<dbReference type="InterPro" id="IPR007351">
    <property type="entry name" value="YjbR"/>
</dbReference>
<evidence type="ECO:0000313" key="2">
    <source>
        <dbReference type="Proteomes" id="UP000283325"/>
    </source>
</evidence>
<keyword evidence="1" id="KW-0238">DNA-binding</keyword>
<protein>
    <submittedName>
        <fullName evidence="1">MmcQ/YjbR family DNA-binding protein</fullName>
    </submittedName>
</protein>
<dbReference type="EMBL" id="QRPD01000003">
    <property type="protein sequence ID" value="RHL89257.1"/>
    <property type="molecule type" value="Genomic_DNA"/>
</dbReference>
<accession>A0A415N2M2</accession>
<dbReference type="InterPro" id="IPR058532">
    <property type="entry name" value="YjbR/MT2646/Rv2570-like"/>
</dbReference>
<dbReference type="SUPFAM" id="SSF142906">
    <property type="entry name" value="YjbR-like"/>
    <property type="match status" value="1"/>
</dbReference>
<reference evidence="1 2" key="1">
    <citation type="submission" date="2018-08" db="EMBL/GenBank/DDBJ databases">
        <title>A genome reference for cultivated species of the human gut microbiota.</title>
        <authorList>
            <person name="Zou Y."/>
            <person name="Xue W."/>
            <person name="Luo G."/>
        </authorList>
    </citation>
    <scope>NUCLEOTIDE SEQUENCE [LARGE SCALE GENOMIC DNA]</scope>
    <source>
        <strain evidence="1 2">AF36-1BH</strain>
    </source>
</reference>